<evidence type="ECO:0000259" key="5">
    <source>
        <dbReference type="PROSITE" id="PS50893"/>
    </source>
</evidence>
<dbReference type="RefSeq" id="WP_010963473.1">
    <property type="nucleotide sequence ID" value="NC_003030.1"/>
</dbReference>
<dbReference type="PROSITE" id="PS50893">
    <property type="entry name" value="ABC_TRANSPORTER_2"/>
    <property type="match status" value="1"/>
</dbReference>
<evidence type="ECO:0000256" key="3">
    <source>
        <dbReference type="ARBA" id="ARBA00022741"/>
    </source>
</evidence>
<name>Q97MP5_CLOAB</name>
<dbReference type="OrthoDB" id="9809205at2"/>
<protein>
    <submittedName>
        <fullName evidence="6">ABC transporter, ATP-binding protein</fullName>
    </submittedName>
</protein>
<dbReference type="InterPro" id="IPR017871">
    <property type="entry name" value="ABC_transporter-like_CS"/>
</dbReference>
<feature type="domain" description="ABC transporter" evidence="5">
    <location>
        <begin position="5"/>
        <end position="233"/>
    </location>
</feature>
<dbReference type="EMBL" id="AE001437">
    <property type="protein sequence ID" value="AAK78131.1"/>
    <property type="molecule type" value="Genomic_DNA"/>
</dbReference>
<dbReference type="KEGG" id="cac:CA_C0147"/>
<dbReference type="GO" id="GO:0005524">
    <property type="term" value="F:ATP binding"/>
    <property type="evidence" value="ECO:0007669"/>
    <property type="project" value="UniProtKB-KW"/>
</dbReference>
<dbReference type="PANTHER" id="PTHR43335">
    <property type="entry name" value="ABC TRANSPORTER, ATP-BINDING PROTEIN"/>
    <property type="match status" value="1"/>
</dbReference>
<reference evidence="6 7" key="1">
    <citation type="journal article" date="2001" name="J. Bacteriol.">
        <title>Genome sequence and comparative analysis of the solvent-producing bacterium Clostridium acetobutylicum.</title>
        <authorList>
            <person name="Nolling J."/>
            <person name="Breton G."/>
            <person name="Omelchenko M.V."/>
            <person name="Makarova K.S."/>
            <person name="Zeng Q."/>
            <person name="Gibson R."/>
            <person name="Lee H.M."/>
            <person name="Dubois J."/>
            <person name="Qiu D."/>
            <person name="Hitti J."/>
            <person name="Wolf Y.I."/>
            <person name="Tatusov R.L."/>
            <person name="Sabathe F."/>
            <person name="Doucette-Stamm L."/>
            <person name="Soucaille P."/>
            <person name="Daly M.J."/>
            <person name="Bennett G.N."/>
            <person name="Koonin E.V."/>
            <person name="Smith D.R."/>
        </authorList>
    </citation>
    <scope>NUCLEOTIDE SEQUENCE [LARGE SCALE GENOMIC DNA]</scope>
    <source>
        <strain evidence="7">ATCC 824 / DSM 792 / JCM 1419 / LMG 5710 / VKM B-1787</strain>
    </source>
</reference>
<dbReference type="PATRIC" id="fig|272562.8.peg.330"/>
<evidence type="ECO:0000256" key="4">
    <source>
        <dbReference type="ARBA" id="ARBA00022840"/>
    </source>
</evidence>
<dbReference type="CDD" id="cd03230">
    <property type="entry name" value="ABC_DR_subfamily_A"/>
    <property type="match status" value="1"/>
</dbReference>
<dbReference type="AlphaFoldDB" id="Q97MP5"/>
<dbReference type="GeneID" id="44996629"/>
<comment type="similarity">
    <text evidence="1">Belongs to the ABC transporter superfamily.</text>
</comment>
<dbReference type="SMART" id="SM00382">
    <property type="entry name" value="AAA"/>
    <property type="match status" value="1"/>
</dbReference>
<dbReference type="Proteomes" id="UP000000814">
    <property type="component" value="Chromosome"/>
</dbReference>
<keyword evidence="3" id="KW-0547">Nucleotide-binding</keyword>
<gene>
    <name evidence="6" type="ordered locus">CA_C0147</name>
</gene>
<sequence length="318" mass="35483">MSNVLEVTDLYKKLGNKEIIKGISFSIKEGEILGFLGRNGAGKTTTIKMLVGLITPDKGSVMISGHDITKEAEEALSCVGAVVENPELYSYLTGRQNLEQVARFYKDITKEDIEKIGNTVGLSGRLDEKVKKYSLGMKQRLGLAEALISKPKLLILDEPTNGLDPTGIIEFRNLLKKQAKENKMAIFVSSHILSEIEQLCDRVAFIDGGIIKSFETLKGTNKDHKTESFENVVIMTKEKDKCTEALKEISFIIDFKLADESNGIYTFEAKAKLDSVPDITSSLAEKKIRIEQIYKRQQNLEDRYIELVNGGKNDVESH</sequence>
<organism evidence="6 7">
    <name type="scientific">Clostridium acetobutylicum (strain ATCC 824 / DSM 792 / JCM 1419 / IAM 19013 / LMG 5710 / NBRC 13948 / NRRL B-527 / VKM B-1787 / 2291 / W)</name>
    <dbReference type="NCBI Taxonomy" id="272562"/>
    <lineage>
        <taxon>Bacteria</taxon>
        <taxon>Bacillati</taxon>
        <taxon>Bacillota</taxon>
        <taxon>Clostridia</taxon>
        <taxon>Eubacteriales</taxon>
        <taxon>Clostridiaceae</taxon>
        <taxon>Clostridium</taxon>
    </lineage>
</organism>
<dbReference type="PROSITE" id="PS00211">
    <property type="entry name" value="ABC_TRANSPORTER_1"/>
    <property type="match status" value="1"/>
</dbReference>
<evidence type="ECO:0000313" key="6">
    <source>
        <dbReference type="EMBL" id="AAK78131.1"/>
    </source>
</evidence>
<dbReference type="InterPro" id="IPR003439">
    <property type="entry name" value="ABC_transporter-like_ATP-bd"/>
</dbReference>
<proteinExistence type="inferred from homology"/>
<dbReference type="InterPro" id="IPR003593">
    <property type="entry name" value="AAA+_ATPase"/>
</dbReference>
<accession>Q97MP5</accession>
<dbReference type="STRING" id="272562.CA_C0147"/>
<evidence type="ECO:0000256" key="2">
    <source>
        <dbReference type="ARBA" id="ARBA00022448"/>
    </source>
</evidence>
<keyword evidence="4 6" id="KW-0067">ATP-binding</keyword>
<dbReference type="PIR" id="H96917">
    <property type="entry name" value="H96917"/>
</dbReference>
<evidence type="ECO:0000313" key="7">
    <source>
        <dbReference type="Proteomes" id="UP000000814"/>
    </source>
</evidence>
<dbReference type="Pfam" id="PF00005">
    <property type="entry name" value="ABC_tran"/>
    <property type="match status" value="1"/>
</dbReference>
<dbReference type="eggNOG" id="COG1131">
    <property type="taxonomic scope" value="Bacteria"/>
</dbReference>
<dbReference type="PANTHER" id="PTHR43335:SF4">
    <property type="entry name" value="ABC TRANSPORTER, ATP-BINDING PROTEIN"/>
    <property type="match status" value="1"/>
</dbReference>
<keyword evidence="7" id="KW-1185">Reference proteome</keyword>
<dbReference type="GO" id="GO:0016887">
    <property type="term" value="F:ATP hydrolysis activity"/>
    <property type="evidence" value="ECO:0007669"/>
    <property type="project" value="InterPro"/>
</dbReference>
<dbReference type="HOGENOM" id="CLU_000604_1_2_9"/>
<dbReference type="InterPro" id="IPR027417">
    <property type="entry name" value="P-loop_NTPase"/>
</dbReference>
<dbReference type="SUPFAM" id="SSF52540">
    <property type="entry name" value="P-loop containing nucleoside triphosphate hydrolases"/>
    <property type="match status" value="1"/>
</dbReference>
<dbReference type="Gene3D" id="3.40.50.300">
    <property type="entry name" value="P-loop containing nucleotide triphosphate hydrolases"/>
    <property type="match status" value="1"/>
</dbReference>
<keyword evidence="2" id="KW-0813">Transport</keyword>
<evidence type="ECO:0000256" key="1">
    <source>
        <dbReference type="ARBA" id="ARBA00005417"/>
    </source>
</evidence>